<dbReference type="RefSeq" id="WP_006991422.1">
    <property type="nucleotide sequence ID" value="NZ_BAEP01000020.1"/>
</dbReference>
<protein>
    <submittedName>
        <fullName evidence="1">McrBC 5-methylcytosine restriction system component-like protein</fullName>
    </submittedName>
</protein>
<dbReference type="eggNOG" id="COG4268">
    <property type="taxonomic scope" value="Bacteria"/>
</dbReference>
<evidence type="ECO:0000313" key="1">
    <source>
        <dbReference type="EMBL" id="GAC23271.1"/>
    </source>
</evidence>
<accession>K6YH23</accession>
<reference evidence="1 2" key="1">
    <citation type="journal article" date="2017" name="Antonie Van Leeuwenhoek">
        <title>Rhizobium rhizosphaerae sp. nov., a novel species isolated from rice rhizosphere.</title>
        <authorList>
            <person name="Zhao J.J."/>
            <person name="Zhang J."/>
            <person name="Zhang R.J."/>
            <person name="Zhang C.W."/>
            <person name="Yin H.Q."/>
            <person name="Zhang X.X."/>
        </authorList>
    </citation>
    <scope>NUCLEOTIDE SEQUENCE [LARGE SCALE GENOMIC DNA]</scope>
    <source>
        <strain evidence="1 2">KMM 241</strain>
    </source>
</reference>
<dbReference type="Proteomes" id="UP000006263">
    <property type="component" value="Unassembled WGS sequence"/>
</dbReference>
<dbReference type="AlphaFoldDB" id="K6YH23"/>
<gene>
    <name evidence="1" type="ORF">GMES_0972</name>
</gene>
<dbReference type="OrthoDB" id="307209at2"/>
<sequence length="450" mass="51199">MVKTALQVFEYGCVAVGTDKLLPKGITAIPAAAYLYLKQICLNEIVNTQFLRLKNLSGVEVLQLQNYAGVILTPDGTQIEVLPKVAKHSNLENSLAKSRAALLNMLRELGSFRHIQTNTASVKHQKMPLLEVFISQFLSSVNQLIKKGLKSEYRERRDNLLYLKGKLRVSEQIKHNCVSQHKFAVEYDEFLPNTLPNQLVKTALSKVITLTRSGTHQKLARELLFAFEDVTFIERLTSDTENIHVSRGMDYYQSPIAWSNLILKGHSPLTMSGNSKAFSLLFPLESVFENYVASILAKLTPKNIKFSSQAKSQHLVTYNTKGMFKLKPDLMLSSNNQALVVLDTKWKLIDLDKNNGTDKYQLPQADFYQMFAYGQKYLGGKGELILIYPASKQFNQPIPFSFNFSDELLLWVVPFDIQHDTLDENRIVFPNETVLESLLNRRLECQRSLR</sequence>
<dbReference type="PANTHER" id="PTHR38733:SF1">
    <property type="entry name" value="TYPE IV METHYL-DIRECTED RESTRICTION ENZYME ECOKMCRBC"/>
    <property type="match status" value="1"/>
</dbReference>
<dbReference type="Pfam" id="PF10117">
    <property type="entry name" value="McrBC"/>
    <property type="match status" value="1"/>
</dbReference>
<dbReference type="InterPro" id="IPR019292">
    <property type="entry name" value="McrC"/>
</dbReference>
<proteinExistence type="predicted"/>
<dbReference type="PANTHER" id="PTHR38733">
    <property type="entry name" value="PROTEIN MCRC"/>
    <property type="match status" value="1"/>
</dbReference>
<dbReference type="EMBL" id="BAEP01000020">
    <property type="protein sequence ID" value="GAC23271.1"/>
    <property type="molecule type" value="Genomic_DNA"/>
</dbReference>
<name>K6YH23_9ALTE</name>
<evidence type="ECO:0000313" key="2">
    <source>
        <dbReference type="Proteomes" id="UP000006263"/>
    </source>
</evidence>
<comment type="caution">
    <text evidence="1">The sequence shown here is derived from an EMBL/GenBank/DDBJ whole genome shotgun (WGS) entry which is preliminary data.</text>
</comment>
<organism evidence="1 2">
    <name type="scientific">Paraglaciecola mesophila KMM 241</name>
    <dbReference type="NCBI Taxonomy" id="1128912"/>
    <lineage>
        <taxon>Bacteria</taxon>
        <taxon>Pseudomonadati</taxon>
        <taxon>Pseudomonadota</taxon>
        <taxon>Gammaproteobacteria</taxon>
        <taxon>Alteromonadales</taxon>
        <taxon>Alteromonadaceae</taxon>
        <taxon>Paraglaciecola</taxon>
    </lineage>
</organism>